<keyword evidence="4" id="KW-1185">Reference proteome</keyword>
<protein>
    <submittedName>
        <fullName evidence="3">Anthranilate synthase component 2</fullName>
    </submittedName>
</protein>
<dbReference type="InterPro" id="IPR029062">
    <property type="entry name" value="Class_I_gatase-like"/>
</dbReference>
<dbReference type="NCBIfam" id="TIGR00566">
    <property type="entry name" value="trpG_papA"/>
    <property type="match status" value="1"/>
</dbReference>
<feature type="domain" description="Glutamine amidotransferase" evidence="2">
    <location>
        <begin position="3"/>
        <end position="186"/>
    </location>
</feature>
<dbReference type="GO" id="GO:0004049">
    <property type="term" value="F:anthranilate synthase activity"/>
    <property type="evidence" value="ECO:0007669"/>
    <property type="project" value="TreeGrafter"/>
</dbReference>
<evidence type="ECO:0000313" key="4">
    <source>
        <dbReference type="Proteomes" id="UP000295188"/>
    </source>
</evidence>
<evidence type="ECO:0000259" key="2">
    <source>
        <dbReference type="Pfam" id="PF00117"/>
    </source>
</evidence>
<gene>
    <name evidence="3" type="ORF">EDC37_105146</name>
</gene>
<reference evidence="3 4" key="1">
    <citation type="submission" date="2019-03" db="EMBL/GenBank/DDBJ databases">
        <title>Genomic Encyclopedia of Type Strains, Phase IV (KMG-IV): sequencing the most valuable type-strain genomes for metagenomic binning, comparative biology and taxonomic classification.</title>
        <authorList>
            <person name="Goeker M."/>
        </authorList>
    </citation>
    <scope>NUCLEOTIDE SEQUENCE [LARGE SCALE GENOMIC DNA]</scope>
    <source>
        <strain evidence="3 4">DSM 20467</strain>
    </source>
</reference>
<evidence type="ECO:0000256" key="1">
    <source>
        <dbReference type="ARBA" id="ARBA00022962"/>
    </source>
</evidence>
<dbReference type="Pfam" id="PF00117">
    <property type="entry name" value="GATase"/>
    <property type="match status" value="1"/>
</dbReference>
<keyword evidence="1" id="KW-0315">Glutamine amidotransferase</keyword>
<name>A0A4R3KAS1_9FIRM</name>
<dbReference type="PANTHER" id="PTHR43418">
    <property type="entry name" value="MULTIFUNCTIONAL TRYPTOPHAN BIOSYNTHESIS PROTEIN-RELATED"/>
    <property type="match status" value="1"/>
</dbReference>
<dbReference type="PRINTS" id="PR00097">
    <property type="entry name" value="ANTSNTHASEII"/>
</dbReference>
<accession>A0A4R3KAS1</accession>
<dbReference type="InterPro" id="IPR017926">
    <property type="entry name" value="GATASE"/>
</dbReference>
<evidence type="ECO:0000313" key="3">
    <source>
        <dbReference type="EMBL" id="TCS80075.1"/>
    </source>
</evidence>
<proteinExistence type="predicted"/>
<dbReference type="GO" id="GO:0000162">
    <property type="term" value="P:L-tryptophan biosynthetic process"/>
    <property type="evidence" value="ECO:0007669"/>
    <property type="project" value="TreeGrafter"/>
</dbReference>
<dbReference type="Proteomes" id="UP000295188">
    <property type="component" value="Unassembled WGS sequence"/>
</dbReference>
<dbReference type="Gene3D" id="3.40.50.880">
    <property type="match status" value="1"/>
</dbReference>
<sequence length="193" mass="21161">MLLLIDNYDSFSYNLYQLLGEIGADIKIIRNDELTVEEIKKLAPAQIVLSPGPGRPKDAGVCEEVVRRLGGQIPILGVCLGHQAIGEAFSATVGYAKKIMHGKKSMIEVTADMPIFKGLPHQFAAARYHSLAVDKKSIPSELIVTAQTDDGEVMAMKHRQYPIYGLQFHPESILTFGGKRILQNFLQIGGAVQ</sequence>
<dbReference type="PROSITE" id="PS51273">
    <property type="entry name" value="GATASE_TYPE_1"/>
    <property type="match status" value="1"/>
</dbReference>
<comment type="caution">
    <text evidence="3">The sequence shown here is derived from an EMBL/GenBank/DDBJ whole genome shotgun (WGS) entry which is preliminary data.</text>
</comment>
<dbReference type="PANTHER" id="PTHR43418:SF4">
    <property type="entry name" value="MULTIFUNCTIONAL TRYPTOPHAN BIOSYNTHESIS PROTEIN"/>
    <property type="match status" value="1"/>
</dbReference>
<dbReference type="SUPFAM" id="SSF52317">
    <property type="entry name" value="Class I glutamine amidotransferase-like"/>
    <property type="match status" value="1"/>
</dbReference>
<dbReference type="GO" id="GO:0005829">
    <property type="term" value="C:cytosol"/>
    <property type="evidence" value="ECO:0007669"/>
    <property type="project" value="TreeGrafter"/>
</dbReference>
<dbReference type="PRINTS" id="PR00096">
    <property type="entry name" value="GATASE"/>
</dbReference>
<dbReference type="RefSeq" id="WP_132548444.1">
    <property type="nucleotide sequence ID" value="NZ_SMAA01000005.1"/>
</dbReference>
<dbReference type="CDD" id="cd01743">
    <property type="entry name" value="GATase1_Anthranilate_Synthase"/>
    <property type="match status" value="1"/>
</dbReference>
<dbReference type="InterPro" id="IPR050472">
    <property type="entry name" value="Anth_synth/Amidotransfase"/>
</dbReference>
<dbReference type="OrthoDB" id="9804328at2"/>
<dbReference type="InterPro" id="IPR006221">
    <property type="entry name" value="TrpG/PapA_dom"/>
</dbReference>
<dbReference type="PRINTS" id="PR00099">
    <property type="entry name" value="CPSGATASE"/>
</dbReference>
<dbReference type="AlphaFoldDB" id="A0A4R3KAS1"/>
<dbReference type="FunFam" id="3.40.50.880:FF:000003">
    <property type="entry name" value="Anthranilate synthase component II"/>
    <property type="match status" value="1"/>
</dbReference>
<organism evidence="3 4">
    <name type="scientific">Pectinatus cerevisiiphilus</name>
    <dbReference type="NCBI Taxonomy" id="86956"/>
    <lineage>
        <taxon>Bacteria</taxon>
        <taxon>Bacillati</taxon>
        <taxon>Bacillota</taxon>
        <taxon>Negativicutes</taxon>
        <taxon>Selenomonadales</taxon>
        <taxon>Selenomonadaceae</taxon>
        <taxon>Pectinatus</taxon>
    </lineage>
</organism>
<dbReference type="EMBL" id="SMAA01000005">
    <property type="protein sequence ID" value="TCS80075.1"/>
    <property type="molecule type" value="Genomic_DNA"/>
</dbReference>